<feature type="transmembrane region" description="Helical" evidence="7">
    <location>
        <begin position="68"/>
        <end position="92"/>
    </location>
</feature>
<proteinExistence type="inferred from homology"/>
<evidence type="ECO:0000313" key="9">
    <source>
        <dbReference type="Proteomes" id="UP000199614"/>
    </source>
</evidence>
<dbReference type="AlphaFoldDB" id="A0A1I4V8F3"/>
<evidence type="ECO:0000256" key="1">
    <source>
        <dbReference type="ARBA" id="ARBA00004651"/>
    </source>
</evidence>
<reference evidence="8 9" key="1">
    <citation type="submission" date="2016-10" db="EMBL/GenBank/DDBJ databases">
        <authorList>
            <person name="de Groot N.N."/>
        </authorList>
    </citation>
    <scope>NUCLEOTIDE SEQUENCE [LARGE SCALE GENOMIC DNA]</scope>
    <source>
        <strain evidence="8 9">CGMCC 4.1877</strain>
    </source>
</reference>
<dbReference type="InterPro" id="IPR005524">
    <property type="entry name" value="DUF318"/>
</dbReference>
<evidence type="ECO:0008006" key="10">
    <source>
        <dbReference type="Google" id="ProtNLM"/>
    </source>
</evidence>
<keyword evidence="3" id="KW-1003">Cell membrane</keyword>
<feature type="transmembrane region" description="Helical" evidence="7">
    <location>
        <begin position="317"/>
        <end position="342"/>
    </location>
</feature>
<feature type="transmembrane region" description="Helical" evidence="7">
    <location>
        <begin position="246"/>
        <end position="273"/>
    </location>
</feature>
<evidence type="ECO:0000256" key="2">
    <source>
        <dbReference type="ARBA" id="ARBA00006386"/>
    </source>
</evidence>
<comment type="similarity">
    <text evidence="2">Belongs to the UPF0718 family.</text>
</comment>
<feature type="transmembrane region" description="Helical" evidence="7">
    <location>
        <begin position="221"/>
        <end position="240"/>
    </location>
</feature>
<dbReference type="GO" id="GO:0005886">
    <property type="term" value="C:plasma membrane"/>
    <property type="evidence" value="ECO:0007669"/>
    <property type="project" value="UniProtKB-SubCell"/>
</dbReference>
<feature type="transmembrane region" description="Helical" evidence="7">
    <location>
        <begin position="285"/>
        <end position="305"/>
    </location>
</feature>
<evidence type="ECO:0000313" key="8">
    <source>
        <dbReference type="EMBL" id="SFM97431.1"/>
    </source>
</evidence>
<keyword evidence="9" id="KW-1185">Reference proteome</keyword>
<organism evidence="8 9">
    <name type="scientific">Pseudonocardia ammonioxydans</name>
    <dbReference type="NCBI Taxonomy" id="260086"/>
    <lineage>
        <taxon>Bacteria</taxon>
        <taxon>Bacillati</taxon>
        <taxon>Actinomycetota</taxon>
        <taxon>Actinomycetes</taxon>
        <taxon>Pseudonocardiales</taxon>
        <taxon>Pseudonocardiaceae</taxon>
        <taxon>Pseudonocardia</taxon>
    </lineage>
</organism>
<dbReference type="STRING" id="260086.SAMN05216207_1005233"/>
<protein>
    <recommendedName>
        <fullName evidence="10">Permease</fullName>
    </recommendedName>
</protein>
<keyword evidence="5 7" id="KW-1133">Transmembrane helix</keyword>
<evidence type="ECO:0000256" key="6">
    <source>
        <dbReference type="ARBA" id="ARBA00023136"/>
    </source>
</evidence>
<evidence type="ECO:0000256" key="5">
    <source>
        <dbReference type="ARBA" id="ARBA00022989"/>
    </source>
</evidence>
<dbReference type="PANTHER" id="PTHR43299">
    <property type="entry name" value="UPF0718 PROTEIN YRAQ"/>
    <property type="match status" value="1"/>
</dbReference>
<comment type="subcellular location">
    <subcellularLocation>
        <location evidence="1">Cell membrane</location>
        <topology evidence="1">Multi-pass membrane protein</topology>
    </subcellularLocation>
</comment>
<evidence type="ECO:0000256" key="4">
    <source>
        <dbReference type="ARBA" id="ARBA00022692"/>
    </source>
</evidence>
<dbReference type="Pfam" id="PF03773">
    <property type="entry name" value="ArsP_1"/>
    <property type="match status" value="1"/>
</dbReference>
<dbReference type="PANTHER" id="PTHR43299:SF1">
    <property type="entry name" value="UPF0718 PROTEIN YRAQ"/>
    <property type="match status" value="1"/>
</dbReference>
<feature type="transmembrane region" description="Helical" evidence="7">
    <location>
        <begin position="167"/>
        <end position="188"/>
    </location>
</feature>
<sequence>MTGVVVAALVAVAVLLWSKWLPYTGTTLDALASSTWDGSDVLAVGGVRPGDPPSWQAGVSFVAEYGQAVWKALVAALLIGAAVQSLVPHGWLLRLLNRRGRVASAFAGGLAGTPSMMCTCCTAPVVVSLRRSGVSTAAAIAYWLGNPLLNPAVLGFLLIVAPWEWTVTRLGVGVLVVVGGAALVARLTEGRRAPAELMPTPSAEPPDRDWLARAPGRFGRALARLAVVLVPEYLVIVFLVGAFRGWLFPIGAVTGTGLLVVLLAAVVGTLVIIPTAGEIPILQGLALAGVAAGPLGALLITLPVVSLPGIVMVGRALGWRATAATGVLAVAGGLLGAALLALL</sequence>
<keyword evidence="4 7" id="KW-0812">Transmembrane</keyword>
<gene>
    <name evidence="8" type="ORF">SAMN05216207_1005233</name>
</gene>
<name>A0A1I4V8F3_PSUAM</name>
<feature type="transmembrane region" description="Helical" evidence="7">
    <location>
        <begin position="140"/>
        <end position="161"/>
    </location>
</feature>
<evidence type="ECO:0000256" key="3">
    <source>
        <dbReference type="ARBA" id="ARBA00022475"/>
    </source>
</evidence>
<dbReference type="Proteomes" id="UP000199614">
    <property type="component" value="Unassembled WGS sequence"/>
</dbReference>
<evidence type="ECO:0000256" key="7">
    <source>
        <dbReference type="SAM" id="Phobius"/>
    </source>
</evidence>
<keyword evidence="6 7" id="KW-0472">Membrane</keyword>
<dbReference type="EMBL" id="FOUY01000005">
    <property type="protein sequence ID" value="SFM97431.1"/>
    <property type="molecule type" value="Genomic_DNA"/>
</dbReference>
<accession>A0A1I4V8F3</accession>